<comment type="caution">
    <text evidence="1">The sequence shown here is derived from an EMBL/GenBank/DDBJ whole genome shotgun (WGS) entry which is preliminary data.</text>
</comment>
<sequence>MENQSKNELDFIKEYESKGYKNSYRVQENKLIENETKSEFSSKDIKVVAKHRYEGMSNPEDMSILYVIETNKNTKGTILAPYGPAGDTGVLEFINEIPEENISDSENILNK</sequence>
<dbReference type="OrthoDB" id="8418771at2"/>
<dbReference type="KEGG" id="prn:BW723_09880"/>
<dbReference type="RefSeq" id="WP_068359527.1">
    <property type="nucleotide sequence ID" value="NZ_CP019337.1"/>
</dbReference>
<evidence type="ECO:0008006" key="3">
    <source>
        <dbReference type="Google" id="ProtNLM"/>
    </source>
</evidence>
<reference evidence="2" key="1">
    <citation type="submission" date="2016-02" db="EMBL/GenBank/DDBJ databases">
        <title>Paenibacillus sp. LPB0068, isolated from Crassostrea gigas.</title>
        <authorList>
            <person name="Shin S.-K."/>
            <person name="Yi H."/>
        </authorList>
    </citation>
    <scope>NUCLEOTIDE SEQUENCE [LARGE SCALE GENOMIC DNA]</scope>
    <source>
        <strain evidence="2">KCTC 23969</strain>
    </source>
</reference>
<name>A0A1B8U3E9_9FLAO</name>
<proteinExistence type="predicted"/>
<accession>A0A1B8U3E9</accession>
<dbReference type="Proteomes" id="UP000092612">
    <property type="component" value="Unassembled WGS sequence"/>
</dbReference>
<organism evidence="1 2">
    <name type="scientific">Polaribacter reichenbachii</name>
    <dbReference type="NCBI Taxonomy" id="996801"/>
    <lineage>
        <taxon>Bacteria</taxon>
        <taxon>Pseudomonadati</taxon>
        <taxon>Bacteroidota</taxon>
        <taxon>Flavobacteriia</taxon>
        <taxon>Flavobacteriales</taxon>
        <taxon>Flavobacteriaceae</taxon>
    </lineage>
</organism>
<dbReference type="EMBL" id="LSFL01000015">
    <property type="protein sequence ID" value="OBY66404.1"/>
    <property type="molecule type" value="Genomic_DNA"/>
</dbReference>
<keyword evidence="2" id="KW-1185">Reference proteome</keyword>
<dbReference type="STRING" id="996801.BW723_09880"/>
<evidence type="ECO:0000313" key="2">
    <source>
        <dbReference type="Proteomes" id="UP000092612"/>
    </source>
</evidence>
<dbReference type="AlphaFoldDB" id="A0A1B8U3E9"/>
<protein>
    <recommendedName>
        <fullName evidence="3">Phosphoribosylpyrophosphate synthetase</fullName>
    </recommendedName>
</protein>
<evidence type="ECO:0000313" key="1">
    <source>
        <dbReference type="EMBL" id="OBY66404.1"/>
    </source>
</evidence>
<gene>
    <name evidence="1" type="ORF">LPB301_06845</name>
</gene>